<comment type="caution">
    <text evidence="2">The sequence shown here is derived from an EMBL/GenBank/DDBJ whole genome shotgun (WGS) entry which is preliminary data.</text>
</comment>
<dbReference type="VEuPathDB" id="CryptoDB:GNI_172770"/>
<sequence>MSAGASEDIIRGLERVLATRITSDAVLDKLYGDNRIPRSFRDKSQTIMDQQQNVLEAKCPLELRPVSNKQRPRNGQRKV</sequence>
<dbReference type="RefSeq" id="XP_011133342.1">
    <property type="nucleotide sequence ID" value="XM_011135040.1"/>
</dbReference>
<evidence type="ECO:0000313" key="2">
    <source>
        <dbReference type="EMBL" id="EZG43422.1"/>
    </source>
</evidence>
<name>A0A023AXP4_GRENI</name>
<keyword evidence="3" id="KW-1185">Reference proteome</keyword>
<gene>
    <name evidence="2" type="ORF">GNI_172770</name>
</gene>
<feature type="compositionally biased region" description="Basic residues" evidence="1">
    <location>
        <begin position="70"/>
        <end position="79"/>
    </location>
</feature>
<accession>A0A023AXP4</accession>
<dbReference type="GeneID" id="22915885"/>
<dbReference type="EMBL" id="AFNH02001297">
    <property type="protein sequence ID" value="EZG43422.1"/>
    <property type="molecule type" value="Genomic_DNA"/>
</dbReference>
<feature type="region of interest" description="Disordered" evidence="1">
    <location>
        <begin position="58"/>
        <end position="79"/>
    </location>
</feature>
<proteinExistence type="predicted"/>
<organism evidence="2 3">
    <name type="scientific">Gregarina niphandrodes</name>
    <name type="common">Septate eugregarine</name>
    <dbReference type="NCBI Taxonomy" id="110365"/>
    <lineage>
        <taxon>Eukaryota</taxon>
        <taxon>Sar</taxon>
        <taxon>Alveolata</taxon>
        <taxon>Apicomplexa</taxon>
        <taxon>Conoidasida</taxon>
        <taxon>Gregarinasina</taxon>
        <taxon>Eugregarinorida</taxon>
        <taxon>Gregarinidae</taxon>
        <taxon>Gregarina</taxon>
    </lineage>
</organism>
<dbReference type="Proteomes" id="UP000019763">
    <property type="component" value="Unassembled WGS sequence"/>
</dbReference>
<evidence type="ECO:0000256" key="1">
    <source>
        <dbReference type="SAM" id="MobiDB-lite"/>
    </source>
</evidence>
<reference evidence="2" key="1">
    <citation type="submission" date="2013-12" db="EMBL/GenBank/DDBJ databases">
        <authorList>
            <person name="Omoto C.K."/>
            <person name="Sibley D."/>
            <person name="Venepally P."/>
            <person name="Hadjithomas M."/>
            <person name="Karamycheva S."/>
            <person name="Brunk B."/>
            <person name="Roos D."/>
            <person name="Caler E."/>
            <person name="Lorenzi H."/>
        </authorList>
    </citation>
    <scope>NUCLEOTIDE SEQUENCE</scope>
</reference>
<evidence type="ECO:0000313" key="3">
    <source>
        <dbReference type="Proteomes" id="UP000019763"/>
    </source>
</evidence>
<dbReference type="AlphaFoldDB" id="A0A023AXP4"/>
<protein>
    <submittedName>
        <fullName evidence="2">Uncharacterized protein</fullName>
    </submittedName>
</protein>